<proteinExistence type="predicted"/>
<dbReference type="EMBL" id="VSRR010008110">
    <property type="protein sequence ID" value="MPC48105.1"/>
    <property type="molecule type" value="Genomic_DNA"/>
</dbReference>
<gene>
    <name evidence="1" type="ORF">E2C01_041870</name>
</gene>
<sequence length="67" mass="7645">MKAATGRLLAVPDETYTRAGNYRIHYSGRGGTRNVVTVCKYVSFVAQRGQSINLKRNHINQRREHQV</sequence>
<name>A0A5B7FRU3_PORTR</name>
<keyword evidence="2" id="KW-1185">Reference proteome</keyword>
<evidence type="ECO:0000313" key="1">
    <source>
        <dbReference type="EMBL" id="MPC48105.1"/>
    </source>
</evidence>
<reference evidence="1 2" key="1">
    <citation type="submission" date="2019-05" db="EMBL/GenBank/DDBJ databases">
        <title>Another draft genome of Portunus trituberculatus and its Hox gene families provides insights of decapod evolution.</title>
        <authorList>
            <person name="Jeong J.-H."/>
            <person name="Song I."/>
            <person name="Kim S."/>
            <person name="Choi T."/>
            <person name="Kim D."/>
            <person name="Ryu S."/>
            <person name="Kim W."/>
        </authorList>
    </citation>
    <scope>NUCLEOTIDE SEQUENCE [LARGE SCALE GENOMIC DNA]</scope>
    <source>
        <tissue evidence="1">Muscle</tissue>
    </source>
</reference>
<dbReference type="AlphaFoldDB" id="A0A5B7FRU3"/>
<evidence type="ECO:0000313" key="2">
    <source>
        <dbReference type="Proteomes" id="UP000324222"/>
    </source>
</evidence>
<protein>
    <submittedName>
        <fullName evidence="1">Uncharacterized protein</fullName>
    </submittedName>
</protein>
<accession>A0A5B7FRU3</accession>
<organism evidence="1 2">
    <name type="scientific">Portunus trituberculatus</name>
    <name type="common">Swimming crab</name>
    <name type="synonym">Neptunus trituberculatus</name>
    <dbReference type="NCBI Taxonomy" id="210409"/>
    <lineage>
        <taxon>Eukaryota</taxon>
        <taxon>Metazoa</taxon>
        <taxon>Ecdysozoa</taxon>
        <taxon>Arthropoda</taxon>
        <taxon>Crustacea</taxon>
        <taxon>Multicrustacea</taxon>
        <taxon>Malacostraca</taxon>
        <taxon>Eumalacostraca</taxon>
        <taxon>Eucarida</taxon>
        <taxon>Decapoda</taxon>
        <taxon>Pleocyemata</taxon>
        <taxon>Brachyura</taxon>
        <taxon>Eubrachyura</taxon>
        <taxon>Portunoidea</taxon>
        <taxon>Portunidae</taxon>
        <taxon>Portuninae</taxon>
        <taxon>Portunus</taxon>
    </lineage>
</organism>
<dbReference type="Proteomes" id="UP000324222">
    <property type="component" value="Unassembled WGS sequence"/>
</dbReference>
<comment type="caution">
    <text evidence="1">The sequence shown here is derived from an EMBL/GenBank/DDBJ whole genome shotgun (WGS) entry which is preliminary data.</text>
</comment>